<organism evidence="1 2">
    <name type="scientific">Flavobacterium caeni</name>
    <dbReference type="NCBI Taxonomy" id="490189"/>
    <lineage>
        <taxon>Bacteria</taxon>
        <taxon>Pseudomonadati</taxon>
        <taxon>Bacteroidota</taxon>
        <taxon>Flavobacteriia</taxon>
        <taxon>Flavobacteriales</taxon>
        <taxon>Flavobacteriaceae</taxon>
        <taxon>Flavobacterium</taxon>
    </lineage>
</organism>
<protein>
    <recommendedName>
        <fullName evidence="3">DUF4406 domain-containing protein</fullName>
    </recommendedName>
</protein>
<dbReference type="EMBL" id="FMVF01000019">
    <property type="protein sequence ID" value="SCY94421.1"/>
    <property type="molecule type" value="Genomic_DNA"/>
</dbReference>
<evidence type="ECO:0000313" key="2">
    <source>
        <dbReference type="Proteomes" id="UP000199354"/>
    </source>
</evidence>
<dbReference type="Pfam" id="PF14359">
    <property type="entry name" value="DUF4406"/>
    <property type="match status" value="1"/>
</dbReference>
<dbReference type="RefSeq" id="WP_091146178.1">
    <property type="nucleotide sequence ID" value="NZ_FMVF01000019.1"/>
</dbReference>
<proteinExistence type="predicted"/>
<dbReference type="Proteomes" id="UP000199354">
    <property type="component" value="Unassembled WGS sequence"/>
</dbReference>
<dbReference type="AlphaFoldDB" id="A0A1G5K2H4"/>
<accession>A0A1G5K2H4</accession>
<sequence>MKTKGKIYISGAVADQPERELFAKFHDTEKMLAARGFEVVNPLRLISKWAEGIRWQLGAKNCLEALAGCTAIYMLPCATDCQIAQLELHRAMELNIDIYYELENVEADELVNDVHGQK</sequence>
<dbReference type="STRING" id="490189.SAMN02927903_03026"/>
<evidence type="ECO:0008006" key="3">
    <source>
        <dbReference type="Google" id="ProtNLM"/>
    </source>
</evidence>
<keyword evidence="2" id="KW-1185">Reference proteome</keyword>
<name>A0A1G5K2H4_9FLAO</name>
<reference evidence="1 2" key="1">
    <citation type="submission" date="2016-10" db="EMBL/GenBank/DDBJ databases">
        <authorList>
            <person name="de Groot N.N."/>
        </authorList>
    </citation>
    <scope>NUCLEOTIDE SEQUENCE [LARGE SCALE GENOMIC DNA]</scope>
    <source>
        <strain evidence="1 2">CGMCC 1.7031</strain>
    </source>
</reference>
<dbReference type="OrthoDB" id="1149194at2"/>
<evidence type="ECO:0000313" key="1">
    <source>
        <dbReference type="EMBL" id="SCY94421.1"/>
    </source>
</evidence>
<dbReference type="InterPro" id="IPR025518">
    <property type="entry name" value="DUF4406"/>
</dbReference>
<gene>
    <name evidence="1" type="ORF">SAMN02927903_03026</name>
</gene>